<proteinExistence type="predicted"/>
<dbReference type="InterPro" id="IPR050194">
    <property type="entry name" value="Glycosyltransferase_grp1"/>
</dbReference>
<dbReference type="EMBL" id="FNSD01000001">
    <property type="protein sequence ID" value="SEC61053.1"/>
    <property type="molecule type" value="Genomic_DNA"/>
</dbReference>
<dbReference type="AlphaFoldDB" id="A0A1H4TX04"/>
<dbReference type="PANTHER" id="PTHR45947:SF3">
    <property type="entry name" value="SULFOQUINOVOSYL TRANSFERASE SQD2"/>
    <property type="match status" value="1"/>
</dbReference>
<dbReference type="OrthoDB" id="9814612at2"/>
<keyword evidence="2" id="KW-0808">Transferase</keyword>
<evidence type="ECO:0000313" key="3">
    <source>
        <dbReference type="Proteomes" id="UP000182409"/>
    </source>
</evidence>
<dbReference type="Proteomes" id="UP000182409">
    <property type="component" value="Unassembled WGS sequence"/>
</dbReference>
<dbReference type="Gene3D" id="3.40.50.2000">
    <property type="entry name" value="Glycogen Phosphorylase B"/>
    <property type="match status" value="2"/>
</dbReference>
<protein>
    <submittedName>
        <fullName evidence="2">Glycosyltransferase involved in cell wall bisynthesis</fullName>
    </submittedName>
</protein>
<dbReference type="SUPFAM" id="SSF53756">
    <property type="entry name" value="UDP-Glycosyltransferase/glycogen phosphorylase"/>
    <property type="match status" value="1"/>
</dbReference>
<dbReference type="PANTHER" id="PTHR45947">
    <property type="entry name" value="SULFOQUINOVOSYL TRANSFERASE SQD2"/>
    <property type="match status" value="1"/>
</dbReference>
<evidence type="ECO:0000313" key="2">
    <source>
        <dbReference type="EMBL" id="SEC61053.1"/>
    </source>
</evidence>
<gene>
    <name evidence="2" type="ORF">SAMN05443244_3889</name>
</gene>
<dbReference type="InterPro" id="IPR028098">
    <property type="entry name" value="Glyco_trans_4-like_N"/>
</dbReference>
<organism evidence="2 3">
    <name type="scientific">Terriglobus roseus</name>
    <dbReference type="NCBI Taxonomy" id="392734"/>
    <lineage>
        <taxon>Bacteria</taxon>
        <taxon>Pseudomonadati</taxon>
        <taxon>Acidobacteriota</taxon>
        <taxon>Terriglobia</taxon>
        <taxon>Terriglobales</taxon>
        <taxon>Acidobacteriaceae</taxon>
        <taxon>Terriglobus</taxon>
    </lineage>
</organism>
<evidence type="ECO:0000259" key="1">
    <source>
        <dbReference type="Pfam" id="PF13439"/>
    </source>
</evidence>
<dbReference type="Pfam" id="PF13439">
    <property type="entry name" value="Glyco_transf_4"/>
    <property type="match status" value="1"/>
</dbReference>
<dbReference type="Pfam" id="PF13692">
    <property type="entry name" value="Glyco_trans_1_4"/>
    <property type="match status" value="1"/>
</dbReference>
<accession>A0A1H4TX04</accession>
<name>A0A1H4TX04_9BACT</name>
<dbReference type="GO" id="GO:0016757">
    <property type="term" value="F:glycosyltransferase activity"/>
    <property type="evidence" value="ECO:0007669"/>
    <property type="project" value="TreeGrafter"/>
</dbReference>
<feature type="domain" description="Glycosyltransferase subfamily 4-like N-terminal" evidence="1">
    <location>
        <begin position="40"/>
        <end position="205"/>
    </location>
</feature>
<dbReference type="RefSeq" id="WP_074655568.1">
    <property type="nucleotide sequence ID" value="NZ_FNSD01000001.1"/>
</dbReference>
<sequence>MKIAEPTHEMLPAYDVPSLSAEKRPVRRLRVLHVLEATLGGTLRYLENIGQSMKDSPFEFGFAFGQSRADSRLEPFLETIREQGWSTFPVDMRREISIGQEFRNVLALKKIIREFRPDVLHCHSSKAGVLGRLAAYSPGRSTAVIYSPHAIAVPLGKKYLYIERALRRMVRGFIAVSPSEAADIVRYGLCSPWAVRVVNPAIDTEYFSPRNREMAKADLGLSHTPLLLGIGRMTPQKDPLAFLEVFKKVKVHVTDAKAIWMGEGELKNAFLQRASQLGLEDDIQVVPWQHDIRTYLAAADVLLGTSVYESFGYMIAEALAMEVPVVSTAVSGPRDILVGPLAANTYALGDLAEATSLVTRLLLEQDQAAYYGSIGRPLIEERFSKDAMRAALTDCYRTIVA</sequence>
<reference evidence="2 3" key="1">
    <citation type="submission" date="2016-10" db="EMBL/GenBank/DDBJ databases">
        <authorList>
            <person name="de Groot N.N."/>
        </authorList>
    </citation>
    <scope>NUCLEOTIDE SEQUENCE [LARGE SCALE GENOMIC DNA]</scope>
    <source>
        <strain evidence="2 3">AB35.6</strain>
    </source>
</reference>